<name>A0A0S2MVY3_9CAUD</name>
<reference evidence="3 4" key="1">
    <citation type="submission" date="2015-10" db="EMBL/GenBank/DDBJ databases">
        <title>Large-scale maps of variable infection efficiencies in aquatic Bacteriodetes phage-host model systems.</title>
        <authorList>
            <person name="Holmfeldt K."/>
            <person name="Solonenko N."/>
            <person name="Howard-Varona C."/>
            <person name="Moreno M."/>
            <person name="Malmstrom R.R."/>
            <person name="Blow M.J."/>
            <person name="Sullivan M.B."/>
        </authorList>
    </citation>
    <scope>NUCLEOTIDE SEQUENCE [LARGE SCALE GENOMIC DNA]</scope>
</reference>
<dbReference type="Pfam" id="PF24729">
    <property type="entry name" value="Acb2_Tad1_hairpin"/>
    <property type="match status" value="1"/>
</dbReference>
<dbReference type="Proteomes" id="UP000229115">
    <property type="component" value="Segment"/>
</dbReference>
<dbReference type="EMBL" id="KT962245">
    <property type="protein sequence ID" value="ALO80079.1"/>
    <property type="molecule type" value="Genomic_RNA"/>
</dbReference>
<accession>A0A0S2MVY3</accession>
<organism evidence="3 4">
    <name type="scientific">Cellulophaga phage phi4:1_13</name>
    <dbReference type="NCBI Taxonomy" id="1747284"/>
    <lineage>
        <taxon>Viruses</taxon>
        <taxon>Duplodnaviria</taxon>
        <taxon>Heunggongvirae</taxon>
        <taxon>Uroviricota</taxon>
        <taxon>Caudoviricetes</taxon>
        <taxon>Lightbulbvirus</taxon>
        <taxon>Lightbulbvirus Cba41</taxon>
    </lineage>
</organism>
<evidence type="ECO:0000313" key="4">
    <source>
        <dbReference type="Proteomes" id="UP000229115"/>
    </source>
</evidence>
<keyword evidence="1" id="KW-0547">Nucleotide-binding</keyword>
<sequence>MSKREFKTVEVGTHYELPIWTIVEGKGIQEVPGVSQVIRFVRGSRLKEEAVDKVDGILHETLLSMMIEDLKFKNSLVPSRESATAITKLQEALHWMEERQRERESRQIVGTYKK</sequence>
<feature type="domain" description="Acb2/Tad1 hairpin" evidence="2">
    <location>
        <begin position="36"/>
        <end position="99"/>
    </location>
</feature>
<evidence type="ECO:0000256" key="1">
    <source>
        <dbReference type="ARBA" id="ARBA00022741"/>
    </source>
</evidence>
<protein>
    <recommendedName>
        <fullName evidence="2">Acb2/Tad1 hairpin domain-containing protein</fullName>
    </recommendedName>
</protein>
<evidence type="ECO:0000313" key="3">
    <source>
        <dbReference type="EMBL" id="ALO80079.1"/>
    </source>
</evidence>
<proteinExistence type="predicted"/>
<dbReference type="InterPro" id="IPR056098">
    <property type="entry name" value="Acb2/Tad1_hairpin"/>
</dbReference>
<evidence type="ECO:0000259" key="2">
    <source>
        <dbReference type="Pfam" id="PF24729"/>
    </source>
</evidence>
<gene>
    <name evidence="3" type="ORF">Phi4113_070</name>
</gene>